<dbReference type="Proteomes" id="UP000276834">
    <property type="component" value="Unassembled WGS sequence"/>
</dbReference>
<keyword evidence="5" id="KW-1185">Reference proteome</keyword>
<organism evidence="4 5">
    <name type="scientific">Chloebia gouldiae</name>
    <name type="common">Gouldian finch</name>
    <name type="synonym">Erythrura gouldiae</name>
    <dbReference type="NCBI Taxonomy" id="44316"/>
    <lineage>
        <taxon>Eukaryota</taxon>
        <taxon>Metazoa</taxon>
        <taxon>Chordata</taxon>
        <taxon>Craniata</taxon>
        <taxon>Vertebrata</taxon>
        <taxon>Euteleostomi</taxon>
        <taxon>Archelosauria</taxon>
        <taxon>Archosauria</taxon>
        <taxon>Dinosauria</taxon>
        <taxon>Saurischia</taxon>
        <taxon>Theropoda</taxon>
        <taxon>Coelurosauria</taxon>
        <taxon>Aves</taxon>
        <taxon>Neognathae</taxon>
        <taxon>Neoaves</taxon>
        <taxon>Telluraves</taxon>
        <taxon>Australaves</taxon>
        <taxon>Passeriformes</taxon>
        <taxon>Passeroidea</taxon>
        <taxon>Passeridae</taxon>
        <taxon>Chloebia</taxon>
    </lineage>
</organism>
<gene>
    <name evidence="4" type="ORF">DV515_00011238</name>
    <name evidence="3" type="ORF">DV515_00011298</name>
</gene>
<feature type="domain" description="Ig-like" evidence="2">
    <location>
        <begin position="59"/>
        <end position="122"/>
    </location>
</feature>
<dbReference type="Gene3D" id="2.60.40.10">
    <property type="entry name" value="Immunoglobulins"/>
    <property type="match status" value="1"/>
</dbReference>
<dbReference type="InterPro" id="IPR007110">
    <property type="entry name" value="Ig-like_dom"/>
</dbReference>
<feature type="region of interest" description="Disordered" evidence="1">
    <location>
        <begin position="19"/>
        <end position="45"/>
    </location>
</feature>
<name>A0A3L8S6V3_CHLGU</name>
<comment type="caution">
    <text evidence="4">The sequence shown here is derived from an EMBL/GenBank/DDBJ whole genome shotgun (WGS) entry which is preliminary data.</text>
</comment>
<dbReference type="EMBL" id="QUSF01000050">
    <property type="protein sequence ID" value="RLV97862.1"/>
    <property type="molecule type" value="Genomic_DNA"/>
</dbReference>
<dbReference type="AlphaFoldDB" id="A0A3L8S6V3"/>
<dbReference type="EMBL" id="QUSF01000049">
    <property type="protein sequence ID" value="RLV97970.1"/>
    <property type="molecule type" value="Genomic_DNA"/>
</dbReference>
<dbReference type="SUPFAM" id="SSF48726">
    <property type="entry name" value="Immunoglobulin"/>
    <property type="match status" value="1"/>
</dbReference>
<evidence type="ECO:0000313" key="5">
    <source>
        <dbReference type="Proteomes" id="UP000276834"/>
    </source>
</evidence>
<evidence type="ECO:0000259" key="2">
    <source>
        <dbReference type="PROSITE" id="PS50835"/>
    </source>
</evidence>
<sequence length="156" mass="16850">MRHDLASFLWPKSLHPRARWPQQPVTASPQGWGHQDGQEGGTAPVGPVVALSGWCPLSPTGTQTTQLLLEPPWRPAVLWDRVTLTCQRSGTADATTWYKDGQRRGQQGCNHITVTESGNYTCDRPGSGLSHHVKVLWGGGFGCPQPGTCGDPRDSG</sequence>
<evidence type="ECO:0000256" key="1">
    <source>
        <dbReference type="SAM" id="MobiDB-lite"/>
    </source>
</evidence>
<dbReference type="PROSITE" id="PS50835">
    <property type="entry name" value="IG_LIKE"/>
    <property type="match status" value="1"/>
</dbReference>
<dbReference type="InterPro" id="IPR013783">
    <property type="entry name" value="Ig-like_fold"/>
</dbReference>
<evidence type="ECO:0000313" key="3">
    <source>
        <dbReference type="EMBL" id="RLV97862.1"/>
    </source>
</evidence>
<reference evidence="4" key="2">
    <citation type="submission" date="2018-08" db="EMBL/GenBank/DDBJ databases">
        <authorList>
            <person name="Sabatino S.J."/>
        </authorList>
    </citation>
    <scope>NUCLEOTIDE SEQUENCE</scope>
    <source>
        <strain evidence="4">Red01</strain>
        <tissue evidence="4">Muscle</tissue>
    </source>
</reference>
<proteinExistence type="predicted"/>
<dbReference type="InterPro" id="IPR036179">
    <property type="entry name" value="Ig-like_dom_sf"/>
</dbReference>
<protein>
    <recommendedName>
        <fullName evidence="2">Ig-like domain-containing protein</fullName>
    </recommendedName>
</protein>
<accession>A0A3L8S6V3</accession>
<reference evidence="4 5" key="1">
    <citation type="journal article" date="2018" name="Proc. R. Soc. B">
        <title>A non-coding region near Follistatin controls head colour polymorphism in the Gouldian finch.</title>
        <authorList>
            <person name="Toomey M.B."/>
            <person name="Marques C.I."/>
            <person name="Andrade P."/>
            <person name="Araujo P.M."/>
            <person name="Sabatino S."/>
            <person name="Gazda M.A."/>
            <person name="Afonso S."/>
            <person name="Lopes R.J."/>
            <person name="Corbo J.C."/>
            <person name="Carneiro M."/>
        </authorList>
    </citation>
    <scope>NUCLEOTIDE SEQUENCE [LARGE SCALE GENOMIC DNA]</scope>
    <source>
        <strain evidence="4">Red01</strain>
        <tissue evidence="4">Muscle</tissue>
    </source>
</reference>
<dbReference type="OrthoDB" id="6151406at2759"/>
<evidence type="ECO:0000313" key="4">
    <source>
        <dbReference type="EMBL" id="RLV97970.1"/>
    </source>
</evidence>